<dbReference type="WBParaSite" id="Gr19_v10_g9391.t1">
    <property type="protein sequence ID" value="Gr19_v10_g9391.t1"/>
    <property type="gene ID" value="Gr19_v10_g9391"/>
</dbReference>
<dbReference type="Proteomes" id="UP000887572">
    <property type="component" value="Unplaced"/>
</dbReference>
<keyword evidence="1" id="KW-1185">Reference proteome</keyword>
<evidence type="ECO:0000313" key="1">
    <source>
        <dbReference type="Proteomes" id="UP000887572"/>
    </source>
</evidence>
<sequence length="187" mass="21984">MPWHKINQSHRLGKKIKHQFCIGKCVITLIMHTNIETRRIEWKNRYESIRRFFDYCDFLKTCDEDQQFYAGASLGVRFENGPKRSARQSKFIKIKMHLLKNDLDVGLVTYPPPPRGMEMNKNAGRQHNTEELLDDMTKLWTYQMMIHPVDDNANENARNGKDLNDANGSGRGCCWRNANKKCRKCFD</sequence>
<name>A0A914IFF5_GLORO</name>
<reference evidence="2" key="1">
    <citation type="submission" date="2022-11" db="UniProtKB">
        <authorList>
            <consortium name="WormBaseParasite"/>
        </authorList>
    </citation>
    <scope>IDENTIFICATION</scope>
</reference>
<accession>A0A914IFF5</accession>
<dbReference type="AlphaFoldDB" id="A0A914IFF5"/>
<protein>
    <submittedName>
        <fullName evidence="2">Uncharacterized protein</fullName>
    </submittedName>
</protein>
<organism evidence="1 2">
    <name type="scientific">Globodera rostochiensis</name>
    <name type="common">Golden nematode worm</name>
    <name type="synonym">Heterodera rostochiensis</name>
    <dbReference type="NCBI Taxonomy" id="31243"/>
    <lineage>
        <taxon>Eukaryota</taxon>
        <taxon>Metazoa</taxon>
        <taxon>Ecdysozoa</taxon>
        <taxon>Nematoda</taxon>
        <taxon>Chromadorea</taxon>
        <taxon>Rhabditida</taxon>
        <taxon>Tylenchina</taxon>
        <taxon>Tylenchomorpha</taxon>
        <taxon>Tylenchoidea</taxon>
        <taxon>Heteroderidae</taxon>
        <taxon>Heteroderinae</taxon>
        <taxon>Globodera</taxon>
    </lineage>
</organism>
<evidence type="ECO:0000313" key="2">
    <source>
        <dbReference type="WBParaSite" id="Gr19_v10_g9391.t1"/>
    </source>
</evidence>
<proteinExistence type="predicted"/>